<evidence type="ECO:0000256" key="6">
    <source>
        <dbReference type="ARBA" id="ARBA00022967"/>
    </source>
</evidence>
<reference evidence="9 10" key="1">
    <citation type="submission" date="2020-04" db="EMBL/GenBank/DDBJ databases">
        <authorList>
            <person name="De Canck E."/>
        </authorList>
    </citation>
    <scope>NUCLEOTIDE SEQUENCE [LARGE SCALE GENOMIC DNA]</scope>
    <source>
        <strain evidence="9 10">LMG 3458</strain>
    </source>
</reference>
<keyword evidence="6" id="KW-1278">Translocase</keyword>
<keyword evidence="7" id="KW-0406">Ion transport</keyword>
<evidence type="ECO:0000256" key="8">
    <source>
        <dbReference type="SAM" id="Phobius"/>
    </source>
</evidence>
<keyword evidence="8" id="KW-1133">Transmembrane helix</keyword>
<dbReference type="GO" id="GO:0055070">
    <property type="term" value="P:copper ion homeostasis"/>
    <property type="evidence" value="ECO:0007669"/>
    <property type="project" value="TreeGrafter"/>
</dbReference>
<dbReference type="PANTHER" id="PTHR43520:SF5">
    <property type="entry name" value="CATION-TRANSPORTING P-TYPE ATPASE-RELATED"/>
    <property type="match status" value="1"/>
</dbReference>
<evidence type="ECO:0000313" key="9">
    <source>
        <dbReference type="EMBL" id="CAB3696880.1"/>
    </source>
</evidence>
<keyword evidence="4" id="KW-0597">Phosphoprotein</keyword>
<dbReference type="Proteomes" id="UP000494111">
    <property type="component" value="Unassembled WGS sequence"/>
</dbReference>
<feature type="transmembrane region" description="Helical" evidence="8">
    <location>
        <begin position="79"/>
        <end position="103"/>
    </location>
</feature>
<dbReference type="EMBL" id="CADIJO010000007">
    <property type="protein sequence ID" value="CAB3696880.1"/>
    <property type="molecule type" value="Genomic_DNA"/>
</dbReference>
<dbReference type="AlphaFoldDB" id="A0A6S6ZU18"/>
<feature type="transmembrane region" description="Helical" evidence="8">
    <location>
        <begin position="195"/>
        <end position="217"/>
    </location>
</feature>
<feature type="transmembrane region" description="Helical" evidence="8">
    <location>
        <begin position="223"/>
        <end position="242"/>
    </location>
</feature>
<organism evidence="9 10">
    <name type="scientific">Achromobacter deleyi</name>
    <dbReference type="NCBI Taxonomy" id="1353891"/>
    <lineage>
        <taxon>Bacteria</taxon>
        <taxon>Pseudomonadati</taxon>
        <taxon>Pseudomonadota</taxon>
        <taxon>Betaproteobacteria</taxon>
        <taxon>Burkholderiales</taxon>
        <taxon>Alcaligenaceae</taxon>
        <taxon>Achromobacter</taxon>
    </lineage>
</organism>
<proteinExistence type="predicted"/>
<gene>
    <name evidence="9" type="ORF">LMG3458_02432</name>
</gene>
<keyword evidence="5" id="KW-0460">Magnesium</keyword>
<evidence type="ECO:0000256" key="2">
    <source>
        <dbReference type="ARBA" id="ARBA00022448"/>
    </source>
</evidence>
<evidence type="ECO:0000313" key="10">
    <source>
        <dbReference type="Proteomes" id="UP000494111"/>
    </source>
</evidence>
<comment type="subcellular location">
    <subcellularLocation>
        <location evidence="1">Cell membrane</location>
        <topology evidence="1">Multi-pass membrane protein</topology>
    </subcellularLocation>
</comment>
<sequence>MIHIKAQGARAAYHRRMRAKSIFAVPATLSDDERQQRRHALVRLSLAWLAMMQVMMFAWPGYLRHEGIPKDALDTLDWAIVLMNWASLALTVPVVLYSAWPIWRHAGANLRQGRAGMDVPVALGIVAAFIPSVHATYTGRGEVYFDSVTMFVAFLLTARYLELCARQSFGGAAGGLRHARVEAQRLALGAGADRLASRFVLAQVALALGAGAVWAYIDPAHSVPVMVALLVMSCPCAMSMAVPTAMASAHAALAADPAMPDAALDALLERARRKARQNLHGSLAWHLLMTPLALVGWVTPWLAAITMLVSSLAVAYNSWRLTRHDGSAREAADGALEAAP</sequence>
<keyword evidence="2" id="KW-0813">Transport</keyword>
<feature type="transmembrane region" description="Helical" evidence="8">
    <location>
        <begin position="115"/>
        <end position="137"/>
    </location>
</feature>
<dbReference type="GO" id="GO:0043682">
    <property type="term" value="F:P-type divalent copper transporter activity"/>
    <property type="evidence" value="ECO:0007669"/>
    <property type="project" value="TreeGrafter"/>
</dbReference>
<evidence type="ECO:0000256" key="7">
    <source>
        <dbReference type="ARBA" id="ARBA00023065"/>
    </source>
</evidence>
<feature type="transmembrane region" description="Helical" evidence="8">
    <location>
        <begin position="40"/>
        <end position="59"/>
    </location>
</feature>
<dbReference type="PANTHER" id="PTHR43520">
    <property type="entry name" value="ATP7, ISOFORM B"/>
    <property type="match status" value="1"/>
</dbReference>
<keyword evidence="3" id="KW-1003">Cell membrane</keyword>
<keyword evidence="8" id="KW-0812">Transmembrane</keyword>
<accession>A0A6S6ZU18</accession>
<dbReference type="GO" id="GO:0005886">
    <property type="term" value="C:plasma membrane"/>
    <property type="evidence" value="ECO:0007669"/>
    <property type="project" value="UniProtKB-SubCell"/>
</dbReference>
<name>A0A6S6ZU18_9BURK</name>
<evidence type="ECO:0000256" key="1">
    <source>
        <dbReference type="ARBA" id="ARBA00004651"/>
    </source>
</evidence>
<evidence type="ECO:0000256" key="4">
    <source>
        <dbReference type="ARBA" id="ARBA00022553"/>
    </source>
</evidence>
<keyword evidence="8" id="KW-0472">Membrane</keyword>
<feature type="transmembrane region" description="Helical" evidence="8">
    <location>
        <begin position="301"/>
        <end position="319"/>
    </location>
</feature>
<protein>
    <submittedName>
        <fullName evidence="9">Uncharacterized protein</fullName>
    </submittedName>
</protein>
<dbReference type="GO" id="GO:0005507">
    <property type="term" value="F:copper ion binding"/>
    <property type="evidence" value="ECO:0007669"/>
    <property type="project" value="TreeGrafter"/>
</dbReference>
<evidence type="ECO:0000256" key="3">
    <source>
        <dbReference type="ARBA" id="ARBA00022475"/>
    </source>
</evidence>
<evidence type="ECO:0000256" key="5">
    <source>
        <dbReference type="ARBA" id="ARBA00022842"/>
    </source>
</evidence>